<evidence type="ECO:0000256" key="1">
    <source>
        <dbReference type="SAM" id="MobiDB-lite"/>
    </source>
</evidence>
<dbReference type="Proteomes" id="UP001341840">
    <property type="component" value="Unassembled WGS sequence"/>
</dbReference>
<protein>
    <submittedName>
        <fullName evidence="2">Uncharacterized protein</fullName>
    </submittedName>
</protein>
<reference evidence="2 3" key="1">
    <citation type="journal article" date="2023" name="Plants (Basel)">
        <title>Bridging the Gap: Combining Genomics and Transcriptomics Approaches to Understand Stylosanthes scabra, an Orphan Legume from the Brazilian Caatinga.</title>
        <authorList>
            <person name="Ferreira-Neto J.R.C."/>
            <person name="da Silva M.D."/>
            <person name="Binneck E."/>
            <person name="de Melo N.F."/>
            <person name="da Silva R.H."/>
            <person name="de Melo A.L.T.M."/>
            <person name="Pandolfi V."/>
            <person name="Bustamante F.O."/>
            <person name="Brasileiro-Vidal A.C."/>
            <person name="Benko-Iseppon A.M."/>
        </authorList>
    </citation>
    <scope>NUCLEOTIDE SEQUENCE [LARGE SCALE GENOMIC DNA]</scope>
    <source>
        <tissue evidence="2">Leaves</tissue>
    </source>
</reference>
<name>A0ABU6UTJ0_9FABA</name>
<organism evidence="2 3">
    <name type="scientific">Stylosanthes scabra</name>
    <dbReference type="NCBI Taxonomy" id="79078"/>
    <lineage>
        <taxon>Eukaryota</taxon>
        <taxon>Viridiplantae</taxon>
        <taxon>Streptophyta</taxon>
        <taxon>Embryophyta</taxon>
        <taxon>Tracheophyta</taxon>
        <taxon>Spermatophyta</taxon>
        <taxon>Magnoliopsida</taxon>
        <taxon>eudicotyledons</taxon>
        <taxon>Gunneridae</taxon>
        <taxon>Pentapetalae</taxon>
        <taxon>rosids</taxon>
        <taxon>fabids</taxon>
        <taxon>Fabales</taxon>
        <taxon>Fabaceae</taxon>
        <taxon>Papilionoideae</taxon>
        <taxon>50 kb inversion clade</taxon>
        <taxon>dalbergioids sensu lato</taxon>
        <taxon>Dalbergieae</taxon>
        <taxon>Pterocarpus clade</taxon>
        <taxon>Stylosanthes</taxon>
    </lineage>
</organism>
<feature type="region of interest" description="Disordered" evidence="1">
    <location>
        <begin position="210"/>
        <end position="236"/>
    </location>
</feature>
<proteinExistence type="predicted"/>
<accession>A0ABU6UTJ0</accession>
<evidence type="ECO:0000313" key="2">
    <source>
        <dbReference type="EMBL" id="MED6164419.1"/>
    </source>
</evidence>
<gene>
    <name evidence="2" type="ORF">PIB30_089845</name>
</gene>
<comment type="caution">
    <text evidence="2">The sequence shown here is derived from an EMBL/GenBank/DDBJ whole genome shotgun (WGS) entry which is preliminary data.</text>
</comment>
<evidence type="ECO:0000313" key="3">
    <source>
        <dbReference type="Proteomes" id="UP001341840"/>
    </source>
</evidence>
<dbReference type="EMBL" id="JASCZI010122530">
    <property type="protein sequence ID" value="MED6164419.1"/>
    <property type="molecule type" value="Genomic_DNA"/>
</dbReference>
<sequence>MGAISYSGGQHDCASCHLRASPLVALDCSGSPDILPYHRVASGGPSYSTVRRGAGHPWGTLTLTSFTAWMREGVIDGSPARPRLGTVIGILEEHVMIIERFLSGDAAHMNSRMTDVPVEASQRVPTQVPPRSQVSDVLDNRRIERRMRAMEEGQDPDVSTKRIHRMPESAIGARRRRGCRGRSARLDGVDAGGGDQAGPFHTEVGASGHQLGEASGSAVPQTPGASTHGYVDETQPNFGSPGASFFDGILSPTSMEQQFGQEPSYYANLAQCLQESSHPIIRPGSVAPPGGPQ</sequence>
<keyword evidence="3" id="KW-1185">Reference proteome</keyword>